<dbReference type="InterPro" id="IPR029061">
    <property type="entry name" value="THDP-binding"/>
</dbReference>
<name>A0ABW9B8K4_9BURK</name>
<reference evidence="2 3" key="1">
    <citation type="journal article" date="2024" name="Chem. Sci.">
        <title>Discovery of megapolipeptins by genome mining of a Burkholderiales bacteria collection.</title>
        <authorList>
            <person name="Paulo B.S."/>
            <person name="Recchia M.J.J."/>
            <person name="Lee S."/>
            <person name="Fergusson C.H."/>
            <person name="Romanowski S.B."/>
            <person name="Hernandez A."/>
            <person name="Krull N."/>
            <person name="Liu D.Y."/>
            <person name="Cavanagh H."/>
            <person name="Bos A."/>
            <person name="Gray C.A."/>
            <person name="Murphy B.T."/>
            <person name="Linington R.G."/>
            <person name="Eustaquio A.S."/>
        </authorList>
    </citation>
    <scope>NUCLEOTIDE SEQUENCE [LARGE SCALE GENOMIC DNA]</scope>
    <source>
        <strain evidence="2 3">RL17-350-BIC-A</strain>
    </source>
</reference>
<protein>
    <submittedName>
        <fullName evidence="2">Thiamine pyrophosphate-binding protein</fullName>
    </submittedName>
</protein>
<gene>
    <name evidence="2" type="ORF">PQR57_44840</name>
</gene>
<feature type="domain" description="Thiamine pyrophosphate enzyme N-terminal TPP-binding" evidence="1">
    <location>
        <begin position="4"/>
        <end position="79"/>
    </location>
</feature>
<dbReference type="InterPro" id="IPR047211">
    <property type="entry name" value="POXB-like"/>
</dbReference>
<accession>A0ABW9B8K4</accession>
<dbReference type="PANTHER" id="PTHR42981">
    <property type="entry name" value="PYRUVATE DEHYDROGENASE [UBIQUINONE]"/>
    <property type="match status" value="1"/>
</dbReference>
<dbReference type="PANTHER" id="PTHR42981:SF2">
    <property type="entry name" value="PYRUVATE DEHYDROGENASE [UBIQUINONE]"/>
    <property type="match status" value="1"/>
</dbReference>
<comment type="caution">
    <text evidence="2">The sequence shown here is derived from an EMBL/GenBank/DDBJ whole genome shotgun (WGS) entry which is preliminary data.</text>
</comment>
<dbReference type="EMBL" id="JAQQEZ010000078">
    <property type="protein sequence ID" value="MFM0008034.1"/>
    <property type="molecule type" value="Genomic_DNA"/>
</dbReference>
<dbReference type="Gene3D" id="3.40.50.970">
    <property type="match status" value="1"/>
</dbReference>
<dbReference type="Proteomes" id="UP001629230">
    <property type="component" value="Unassembled WGS sequence"/>
</dbReference>
<dbReference type="InterPro" id="IPR012001">
    <property type="entry name" value="Thiamin_PyroP_enz_TPP-bd_dom"/>
</dbReference>
<evidence type="ECO:0000313" key="3">
    <source>
        <dbReference type="Proteomes" id="UP001629230"/>
    </source>
</evidence>
<keyword evidence="3" id="KW-1185">Reference proteome</keyword>
<evidence type="ECO:0000313" key="2">
    <source>
        <dbReference type="EMBL" id="MFM0008034.1"/>
    </source>
</evidence>
<evidence type="ECO:0000259" key="1">
    <source>
        <dbReference type="Pfam" id="PF02776"/>
    </source>
</evidence>
<sequence length="82" mass="8738">MRKKVAEIIVDTFVSADVKHCYGIVGDTLNPIAHHMNESDIEWLHVRHEEAGAFAAEGEAMLTGNLTAVAGSCGPGGLHLNL</sequence>
<dbReference type="SUPFAM" id="SSF52518">
    <property type="entry name" value="Thiamin diphosphate-binding fold (THDP-binding)"/>
    <property type="match status" value="1"/>
</dbReference>
<dbReference type="Pfam" id="PF02776">
    <property type="entry name" value="TPP_enzyme_N"/>
    <property type="match status" value="1"/>
</dbReference>
<dbReference type="RefSeq" id="WP_408182889.1">
    <property type="nucleotide sequence ID" value="NZ_JAQQEZ010000078.1"/>
</dbReference>
<organism evidence="2 3">
    <name type="scientific">Paraburkholderia dipogonis</name>
    <dbReference type="NCBI Taxonomy" id="1211383"/>
    <lineage>
        <taxon>Bacteria</taxon>
        <taxon>Pseudomonadati</taxon>
        <taxon>Pseudomonadota</taxon>
        <taxon>Betaproteobacteria</taxon>
        <taxon>Burkholderiales</taxon>
        <taxon>Burkholderiaceae</taxon>
        <taxon>Paraburkholderia</taxon>
    </lineage>
</organism>
<proteinExistence type="predicted"/>